<reference evidence="3 4" key="1">
    <citation type="journal article" date="2015" name="Genome Biol. Evol.">
        <title>Comparative Genomics of a Bacterivorous Green Alga Reveals Evolutionary Causalities and Consequences of Phago-Mixotrophic Mode of Nutrition.</title>
        <authorList>
            <person name="Burns J.A."/>
            <person name="Paasch A."/>
            <person name="Narechania A."/>
            <person name="Kim E."/>
        </authorList>
    </citation>
    <scope>NUCLEOTIDE SEQUENCE [LARGE SCALE GENOMIC DNA]</scope>
    <source>
        <strain evidence="3 4">PLY_AMNH</strain>
    </source>
</reference>
<evidence type="ECO:0000256" key="1">
    <source>
        <dbReference type="SAM" id="Coils"/>
    </source>
</evidence>
<organism evidence="3 4">
    <name type="scientific">Cymbomonas tetramitiformis</name>
    <dbReference type="NCBI Taxonomy" id="36881"/>
    <lineage>
        <taxon>Eukaryota</taxon>
        <taxon>Viridiplantae</taxon>
        <taxon>Chlorophyta</taxon>
        <taxon>Pyramimonadophyceae</taxon>
        <taxon>Pyramimonadales</taxon>
        <taxon>Pyramimonadaceae</taxon>
        <taxon>Cymbomonas</taxon>
    </lineage>
</organism>
<dbReference type="EMBL" id="LGRX02012855">
    <property type="protein sequence ID" value="KAK3266740.1"/>
    <property type="molecule type" value="Genomic_DNA"/>
</dbReference>
<feature type="region of interest" description="Disordered" evidence="2">
    <location>
        <begin position="98"/>
        <end position="123"/>
    </location>
</feature>
<dbReference type="Proteomes" id="UP001190700">
    <property type="component" value="Unassembled WGS sequence"/>
</dbReference>
<name>A0AAE0FVP5_9CHLO</name>
<comment type="caution">
    <text evidence="3">The sequence shown here is derived from an EMBL/GenBank/DDBJ whole genome shotgun (WGS) entry which is preliminary data.</text>
</comment>
<keyword evidence="1" id="KW-0175">Coiled coil</keyword>
<accession>A0AAE0FVP5</accession>
<evidence type="ECO:0000313" key="3">
    <source>
        <dbReference type="EMBL" id="KAK3266740.1"/>
    </source>
</evidence>
<evidence type="ECO:0000256" key="2">
    <source>
        <dbReference type="SAM" id="MobiDB-lite"/>
    </source>
</evidence>
<evidence type="ECO:0000313" key="4">
    <source>
        <dbReference type="Proteomes" id="UP001190700"/>
    </source>
</evidence>
<feature type="region of interest" description="Disordered" evidence="2">
    <location>
        <begin position="394"/>
        <end position="421"/>
    </location>
</feature>
<proteinExistence type="predicted"/>
<keyword evidence="4" id="KW-1185">Reference proteome</keyword>
<sequence>MAANVMKIKTLQDTMLARDALLKYQTSLRDPKLESKLQSVIASVKRGKAALEHEEKTSEQHLQTLLDVEEVFQESGAEEEDKDGRSDAASISSLVEPGGLDNEWAAGGPKHALGLAGEEHGDDEVDHGRWVQLETAQGAHAEKWIFVSMLDECSKEYQATCRPAQADVNIDTFFGIETDTTYWPSEKEHLSMTVDLNLWKRRSDRGKRGRECPKKGDKASWCRSPAGAGGRIAHELDHLEEAWHEVATANQRKKMSVLVATKEFRAVNFTPAEITAQVEAETNRLAQLRAALDEEANKLEERQSKLEEQRSLESELVAKQFINATKYMYYADVQEFVAYTRYRRKLEQVRHQRMEDRRRAIVEDWEGAERQREAKAKAKAAFLASLTPAERALYRKQKQQQESAREPKESSEQRDARKAGELEREFMEEEMKIEQGLSGKELEAYPELYMAQQREIVGQLADQESRYELNSLASLDDFSEALRSDDRPEDLAAMSLGN</sequence>
<feature type="compositionally biased region" description="Basic and acidic residues" evidence="2">
    <location>
        <begin position="403"/>
        <end position="421"/>
    </location>
</feature>
<feature type="coiled-coil region" evidence="1">
    <location>
        <begin position="278"/>
        <end position="316"/>
    </location>
</feature>
<protein>
    <submittedName>
        <fullName evidence="3">Uncharacterized protein</fullName>
    </submittedName>
</protein>
<gene>
    <name evidence="3" type="ORF">CYMTET_24662</name>
</gene>
<dbReference type="AlphaFoldDB" id="A0AAE0FVP5"/>